<dbReference type="InterPro" id="IPR036726">
    <property type="entry name" value="GTP1_OBG_dom_sf"/>
</dbReference>
<dbReference type="InterPro" id="IPR045086">
    <property type="entry name" value="OBG_GTPase"/>
</dbReference>
<dbReference type="AlphaFoldDB" id="R4XH12"/>
<evidence type="ECO:0000256" key="1">
    <source>
        <dbReference type="ARBA" id="ARBA00007699"/>
    </source>
</evidence>
<reference evidence="6 7" key="1">
    <citation type="journal article" date="2013" name="MBio">
        <title>Genome sequencing of the plant pathogen Taphrina deformans, the causal agent of peach leaf curl.</title>
        <authorList>
            <person name="Cisse O.H."/>
            <person name="Almeida J.M.G.C.F."/>
            <person name="Fonseca A."/>
            <person name="Kumar A.A."/>
            <person name="Salojaervi J."/>
            <person name="Overmyer K."/>
            <person name="Hauser P.M."/>
            <person name="Pagni M."/>
        </authorList>
    </citation>
    <scope>NUCLEOTIDE SEQUENCE [LARGE SCALE GENOMIC DNA]</scope>
    <source>
        <strain evidence="7">PYCC 5710 / ATCC 11124 / CBS 356.35 / IMI 108563 / JCM 9778 / NBRC 8474</strain>
    </source>
</reference>
<dbReference type="PROSITE" id="PS51883">
    <property type="entry name" value="OBG"/>
    <property type="match status" value="1"/>
</dbReference>
<dbReference type="GO" id="GO:0005739">
    <property type="term" value="C:mitochondrion"/>
    <property type="evidence" value="ECO:0007669"/>
    <property type="project" value="TreeGrafter"/>
</dbReference>
<dbReference type="InterPro" id="IPR006169">
    <property type="entry name" value="GTP1_OBG_dom"/>
</dbReference>
<dbReference type="HAMAP" id="MF_01454">
    <property type="entry name" value="GTPase_Obg"/>
    <property type="match status" value="1"/>
</dbReference>
<keyword evidence="7" id="KW-1185">Reference proteome</keyword>
<dbReference type="EMBL" id="CAHR02000367">
    <property type="protein sequence ID" value="CCG84978.1"/>
    <property type="molecule type" value="Genomic_DNA"/>
</dbReference>
<name>R4XH12_TAPDE</name>
<dbReference type="InterPro" id="IPR014100">
    <property type="entry name" value="GTP-bd_Obg/CgtA"/>
</dbReference>
<dbReference type="SUPFAM" id="SSF52540">
    <property type="entry name" value="P-loop containing nucleoside triphosphate hydrolases"/>
    <property type="match status" value="1"/>
</dbReference>
<accession>R4XH12</accession>
<dbReference type="PANTHER" id="PTHR11702">
    <property type="entry name" value="DEVELOPMENTALLY REGULATED GTP-BINDING PROTEIN-RELATED"/>
    <property type="match status" value="1"/>
</dbReference>
<evidence type="ECO:0000256" key="2">
    <source>
        <dbReference type="ARBA" id="ARBA00022741"/>
    </source>
</evidence>
<gene>
    <name evidence="6" type="ORF">TAPDE_005554</name>
</gene>
<proteinExistence type="inferred from homology"/>
<dbReference type="InterPro" id="IPR031167">
    <property type="entry name" value="G_OBG"/>
</dbReference>
<dbReference type="Gene3D" id="3.40.50.300">
    <property type="entry name" value="P-loop containing nucleotide triphosphate hydrolases"/>
    <property type="match status" value="1"/>
</dbReference>
<dbReference type="GO" id="GO:0005525">
    <property type="term" value="F:GTP binding"/>
    <property type="evidence" value="ECO:0007669"/>
    <property type="project" value="UniProtKB-KW"/>
</dbReference>
<organism evidence="6 7">
    <name type="scientific">Taphrina deformans (strain PYCC 5710 / ATCC 11124 / CBS 356.35 / IMI 108563 / JCM 9778 / NBRC 8474)</name>
    <name type="common">Peach leaf curl fungus</name>
    <name type="synonym">Lalaria deformans</name>
    <dbReference type="NCBI Taxonomy" id="1097556"/>
    <lineage>
        <taxon>Eukaryota</taxon>
        <taxon>Fungi</taxon>
        <taxon>Dikarya</taxon>
        <taxon>Ascomycota</taxon>
        <taxon>Taphrinomycotina</taxon>
        <taxon>Taphrinomycetes</taxon>
        <taxon>Taphrinales</taxon>
        <taxon>Taphrinaceae</taxon>
        <taxon>Taphrina</taxon>
    </lineage>
</organism>
<evidence type="ECO:0000259" key="4">
    <source>
        <dbReference type="PROSITE" id="PS51710"/>
    </source>
</evidence>
<protein>
    <submittedName>
        <fullName evidence="6">Uncharacterized protein</fullName>
    </submittedName>
</protein>
<dbReference type="Pfam" id="PF01926">
    <property type="entry name" value="MMR_HSR1"/>
    <property type="match status" value="1"/>
</dbReference>
<dbReference type="GO" id="GO:0000287">
    <property type="term" value="F:magnesium ion binding"/>
    <property type="evidence" value="ECO:0007669"/>
    <property type="project" value="InterPro"/>
</dbReference>
<dbReference type="eggNOG" id="KOG1489">
    <property type="taxonomic scope" value="Eukaryota"/>
</dbReference>
<dbReference type="PANTHER" id="PTHR11702:SF31">
    <property type="entry name" value="MITOCHONDRIAL RIBOSOME-ASSOCIATED GTPASE 2"/>
    <property type="match status" value="1"/>
</dbReference>
<dbReference type="Pfam" id="PF01018">
    <property type="entry name" value="GTP1_OBG"/>
    <property type="match status" value="2"/>
</dbReference>
<dbReference type="Proteomes" id="UP000013776">
    <property type="component" value="Unassembled WGS sequence"/>
</dbReference>
<feature type="domain" description="OBG-type G" evidence="4">
    <location>
        <begin position="259"/>
        <end position="442"/>
    </location>
</feature>
<evidence type="ECO:0000259" key="5">
    <source>
        <dbReference type="PROSITE" id="PS51883"/>
    </source>
</evidence>
<keyword evidence="3" id="KW-0342">GTP-binding</keyword>
<dbReference type="CDD" id="cd01898">
    <property type="entry name" value="Obg"/>
    <property type="match status" value="1"/>
</dbReference>
<dbReference type="SUPFAM" id="SSF82051">
    <property type="entry name" value="Obg GTP-binding protein N-terminal domain"/>
    <property type="match status" value="1"/>
</dbReference>
<dbReference type="OrthoDB" id="347018at2759"/>
<sequence>MLRCLRRVRSIKPPGLLQQLGRKYSTESTTPRDLSYKLVGKGSTYNDHVFVKTTAGRGGDGCVSFLREKYLAKGPPNGGSGGHGGDVYIMAVEGENSLSTPQMIRSAHGQGGRGSSMNGKKGEDVVIKVPVGTVVRELDMPERMTRSDVEDERGPWVHYPRYEDDNVGSDRLREAEKILRKQQRSLLPSISRNREPVRKILLDLDTATPANNPFLLCRGGLGGFGNTFFLTADNRAPRFASRGLVGEERYFELELKTLADIGLVGLPNAGKSTFLGAISNAKPRVADWAFTTLTPYLGTISDNEGSFTVADIPGIIHGASENRGLGHDFLRHIERAGILAFVIDLSGTPVEDYLTLRAELEAYSPGLETRQAIIIGNKADLDGTMDGLRELRIKVDEVWNRRDGKPGAGLDRALSKPLVIPLSSKDQMGVKQAIGVMKSLIAAQRQRQSFAKGRSDAASLLDPIKVVQG</sequence>
<dbReference type="GO" id="GO:0042254">
    <property type="term" value="P:ribosome biogenesis"/>
    <property type="evidence" value="ECO:0007669"/>
    <property type="project" value="UniProtKB-UniRule"/>
</dbReference>
<evidence type="ECO:0000313" key="7">
    <source>
        <dbReference type="Proteomes" id="UP000013776"/>
    </source>
</evidence>
<evidence type="ECO:0000256" key="3">
    <source>
        <dbReference type="ARBA" id="ARBA00023134"/>
    </source>
</evidence>
<dbReference type="GO" id="GO:0003924">
    <property type="term" value="F:GTPase activity"/>
    <property type="evidence" value="ECO:0007669"/>
    <property type="project" value="InterPro"/>
</dbReference>
<feature type="domain" description="Obg" evidence="5">
    <location>
        <begin position="43"/>
        <end position="258"/>
    </location>
</feature>
<dbReference type="PRINTS" id="PR00326">
    <property type="entry name" value="GTP1OBG"/>
</dbReference>
<evidence type="ECO:0000313" key="6">
    <source>
        <dbReference type="EMBL" id="CCG84978.1"/>
    </source>
</evidence>
<dbReference type="InterPro" id="IPR006073">
    <property type="entry name" value="GTP-bd"/>
</dbReference>
<dbReference type="Gene3D" id="2.70.210.12">
    <property type="entry name" value="GTP1/OBG domain"/>
    <property type="match status" value="1"/>
</dbReference>
<dbReference type="VEuPathDB" id="FungiDB:TAPDE_005554"/>
<comment type="similarity">
    <text evidence="1">Belongs to the TRAFAC class OBG-HflX-like GTPase superfamily. OBG GTPase family.</text>
</comment>
<keyword evidence="2" id="KW-0547">Nucleotide-binding</keyword>
<dbReference type="InterPro" id="IPR027417">
    <property type="entry name" value="P-loop_NTPase"/>
</dbReference>
<comment type="caution">
    <text evidence="6">The sequence shown here is derived from an EMBL/GenBank/DDBJ whole genome shotgun (WGS) entry which is preliminary data.</text>
</comment>
<dbReference type="STRING" id="1097556.R4XH12"/>
<dbReference type="PROSITE" id="PS51710">
    <property type="entry name" value="G_OBG"/>
    <property type="match status" value="1"/>
</dbReference>